<dbReference type="Pfam" id="PF00455">
    <property type="entry name" value="DeoRC"/>
    <property type="match status" value="1"/>
</dbReference>
<dbReference type="SMART" id="SM01134">
    <property type="entry name" value="DeoRC"/>
    <property type="match status" value="1"/>
</dbReference>
<comment type="caution">
    <text evidence="5">The sequence shown here is derived from an EMBL/GenBank/DDBJ whole genome shotgun (WGS) entry which is preliminary data.</text>
</comment>
<dbReference type="SMART" id="SM00420">
    <property type="entry name" value="HTH_DEOR"/>
    <property type="match status" value="1"/>
</dbReference>
<evidence type="ECO:0000256" key="3">
    <source>
        <dbReference type="ARBA" id="ARBA00023163"/>
    </source>
</evidence>
<dbReference type="GO" id="GO:0003677">
    <property type="term" value="F:DNA binding"/>
    <property type="evidence" value="ECO:0007669"/>
    <property type="project" value="UniProtKB-KW"/>
</dbReference>
<gene>
    <name evidence="5" type="ORF">FD01_GL003042</name>
</gene>
<dbReference type="CDD" id="cd00090">
    <property type="entry name" value="HTH_ARSR"/>
    <property type="match status" value="1"/>
</dbReference>
<dbReference type="SUPFAM" id="SSF100950">
    <property type="entry name" value="NagB/RpiA/CoA transferase-like"/>
    <property type="match status" value="1"/>
</dbReference>
<dbReference type="InterPro" id="IPR036390">
    <property type="entry name" value="WH_DNA-bd_sf"/>
</dbReference>
<proteinExistence type="predicted"/>
<keyword evidence="1" id="KW-0805">Transcription regulation</keyword>
<dbReference type="Gene3D" id="1.10.10.10">
    <property type="entry name" value="Winged helix-like DNA-binding domain superfamily/Winged helix DNA-binding domain"/>
    <property type="match status" value="1"/>
</dbReference>
<evidence type="ECO:0000256" key="2">
    <source>
        <dbReference type="ARBA" id="ARBA00023125"/>
    </source>
</evidence>
<dbReference type="InterPro" id="IPR014036">
    <property type="entry name" value="DeoR-like_C"/>
</dbReference>
<dbReference type="InterPro" id="IPR037171">
    <property type="entry name" value="NagB/RpiA_transferase-like"/>
</dbReference>
<dbReference type="PATRIC" id="fig|1423769.4.peg.3282"/>
<evidence type="ECO:0000313" key="5">
    <source>
        <dbReference type="EMBL" id="KRL51005.1"/>
    </source>
</evidence>
<evidence type="ECO:0000259" key="4">
    <source>
        <dbReference type="PROSITE" id="PS51000"/>
    </source>
</evidence>
<evidence type="ECO:0000256" key="1">
    <source>
        <dbReference type="ARBA" id="ARBA00023015"/>
    </source>
</evidence>
<dbReference type="PANTHER" id="PTHR30363">
    <property type="entry name" value="HTH-TYPE TRANSCRIPTIONAL REGULATOR SRLR-RELATED"/>
    <property type="match status" value="1"/>
</dbReference>
<dbReference type="EMBL" id="AZEU01000063">
    <property type="protein sequence ID" value="KRL51005.1"/>
    <property type="molecule type" value="Genomic_DNA"/>
</dbReference>
<feature type="domain" description="HTH deoR-type" evidence="4">
    <location>
        <begin position="6"/>
        <end position="61"/>
    </location>
</feature>
<reference evidence="5 6" key="1">
    <citation type="journal article" date="2015" name="Genome Announc.">
        <title>Expanding the biotechnology potential of lactobacilli through comparative genomics of 213 strains and associated genera.</title>
        <authorList>
            <person name="Sun Z."/>
            <person name="Harris H.M."/>
            <person name="McCann A."/>
            <person name="Guo C."/>
            <person name="Argimon S."/>
            <person name="Zhang W."/>
            <person name="Yang X."/>
            <person name="Jeffery I.B."/>
            <person name="Cooney J.C."/>
            <person name="Kagawa T.F."/>
            <person name="Liu W."/>
            <person name="Song Y."/>
            <person name="Salvetti E."/>
            <person name="Wrobel A."/>
            <person name="Rasinkangas P."/>
            <person name="Parkhill J."/>
            <person name="Rea M.C."/>
            <person name="O'Sullivan O."/>
            <person name="Ritari J."/>
            <person name="Douillard F.P."/>
            <person name="Paul Ross R."/>
            <person name="Yang R."/>
            <person name="Briner A.E."/>
            <person name="Felis G.E."/>
            <person name="de Vos W.M."/>
            <person name="Barrangou R."/>
            <person name="Klaenhammer T.R."/>
            <person name="Caufield P.W."/>
            <person name="Cui Y."/>
            <person name="Zhang H."/>
            <person name="O'Toole P.W."/>
        </authorList>
    </citation>
    <scope>NUCLEOTIDE SEQUENCE [LARGE SCALE GENOMIC DNA]</scope>
    <source>
        <strain evidence="5 6">DSM 13343</strain>
    </source>
</reference>
<keyword evidence="6" id="KW-1185">Reference proteome</keyword>
<dbReference type="OrthoDB" id="9798651at2"/>
<dbReference type="InterPro" id="IPR011991">
    <property type="entry name" value="ArsR-like_HTH"/>
</dbReference>
<dbReference type="SUPFAM" id="SSF46785">
    <property type="entry name" value="Winged helix' DNA-binding domain"/>
    <property type="match status" value="1"/>
</dbReference>
<keyword evidence="2" id="KW-0238">DNA-binding</keyword>
<dbReference type="Gene3D" id="3.40.50.1360">
    <property type="match status" value="1"/>
</dbReference>
<accession>A0A0R1R125</accession>
<protein>
    <submittedName>
        <fullName evidence="5">DeoR family transcriptional regulator</fullName>
    </submittedName>
</protein>
<name>A0A0R1R125_9LACO</name>
<dbReference type="InterPro" id="IPR001034">
    <property type="entry name" value="DeoR_HTH"/>
</dbReference>
<keyword evidence="3" id="KW-0804">Transcription</keyword>
<dbReference type="PANTHER" id="PTHR30363:SF8">
    <property type="entry name" value="DEOXYRIBOSE OPERON REPRESSOR"/>
    <property type="match status" value="1"/>
</dbReference>
<dbReference type="AlphaFoldDB" id="A0A0R1R125"/>
<dbReference type="InterPro" id="IPR036388">
    <property type="entry name" value="WH-like_DNA-bd_sf"/>
</dbReference>
<organism evidence="5 6">
    <name type="scientific">Lacticaseibacillus manihotivorans DSM 13343 = JCM 12514</name>
    <dbReference type="NCBI Taxonomy" id="1423769"/>
    <lineage>
        <taxon>Bacteria</taxon>
        <taxon>Bacillati</taxon>
        <taxon>Bacillota</taxon>
        <taxon>Bacilli</taxon>
        <taxon>Lactobacillales</taxon>
        <taxon>Lactobacillaceae</taxon>
        <taxon>Lacticaseibacillus</taxon>
    </lineage>
</organism>
<dbReference type="InterPro" id="IPR050313">
    <property type="entry name" value="Carb_Metab_HTH_regulators"/>
</dbReference>
<dbReference type="GO" id="GO:0003700">
    <property type="term" value="F:DNA-binding transcription factor activity"/>
    <property type="evidence" value="ECO:0007669"/>
    <property type="project" value="InterPro"/>
</dbReference>
<dbReference type="RefSeq" id="WP_054715513.1">
    <property type="nucleotide sequence ID" value="NZ_AZEU01000063.1"/>
</dbReference>
<dbReference type="Proteomes" id="UP000051790">
    <property type="component" value="Unassembled WGS sequence"/>
</dbReference>
<sequence>MKAIGIQHRRERILTLLEQQSPLAVSNLVQTLGVSDETVRHDLAILAKQGIVAKRYGQAELLPTATLPPVAARETTESEAKQAIAQAALALITPQMHTIGLDQGSTTALVAQGLSQFHEKTIVTRSLLSLIALKDGDNAFYTPGGYYNVDDMAFQNQNRDAMSDLQLDISFFGSSGVKNRQGTCSSSFTDAEAKQQMHQQSTLTVALLDHTKFEQTSLIAVTPFDQFDYLITDAQTDSTTLAELRQLTHVIVTKSEA</sequence>
<evidence type="ECO:0000313" key="6">
    <source>
        <dbReference type="Proteomes" id="UP000051790"/>
    </source>
</evidence>
<dbReference type="PROSITE" id="PS51000">
    <property type="entry name" value="HTH_DEOR_2"/>
    <property type="match status" value="1"/>
</dbReference>
<dbReference type="Pfam" id="PF08220">
    <property type="entry name" value="HTH_DeoR"/>
    <property type="match status" value="1"/>
</dbReference>